<dbReference type="OrthoDB" id="8042871at2759"/>
<protein>
    <recommendedName>
        <fullName evidence="3">Reverse transcriptase Ty1/copia-type domain-containing protein</fullName>
    </recommendedName>
</protein>
<comment type="caution">
    <text evidence="1">The sequence shown here is derived from an EMBL/GenBank/DDBJ whole genome shotgun (WGS) entry which is preliminary data.</text>
</comment>
<sequence>MSLKFNIDKFDGTGDFGIWRRKVKALLSQQKILKAIEGPNKLPDALTDEQKDDMLEMALWTIILNLYDNVLRKVNDESTAFDVWKKLESLYLTKSLTNKIYLKECLFSFKMDPSKCLGQNLDEFKRMTIELANVGEKRKLSDENEVIILLNSLPDSFKDVKAAIKYGRSSFSLEECISALKSKNLELKIEKKDLGKQHRLSFSIAQHTTKEVLEYIHSDLWGPAKVERSQNQLEINESLVDYELVRDRVRRIVKPNSMSMQMLSILHCALAKNWKILNQGLIKKLLAL</sequence>
<keyword evidence="2" id="KW-1185">Reference proteome</keyword>
<proteinExistence type="predicted"/>
<dbReference type="EMBL" id="VAHF01000006">
    <property type="protein sequence ID" value="TXG60444.1"/>
    <property type="molecule type" value="Genomic_DNA"/>
</dbReference>
<evidence type="ECO:0008006" key="3">
    <source>
        <dbReference type="Google" id="ProtNLM"/>
    </source>
</evidence>
<evidence type="ECO:0000313" key="2">
    <source>
        <dbReference type="Proteomes" id="UP000323000"/>
    </source>
</evidence>
<gene>
    <name evidence="1" type="ORF">EZV62_015017</name>
</gene>
<name>A0A5C7HUI3_9ROSI</name>
<accession>A0A5C7HUI3</accession>
<dbReference type="Proteomes" id="UP000323000">
    <property type="component" value="Chromosome 6"/>
</dbReference>
<evidence type="ECO:0000313" key="1">
    <source>
        <dbReference type="EMBL" id="TXG60444.1"/>
    </source>
</evidence>
<dbReference type="Pfam" id="PF14223">
    <property type="entry name" value="Retrotran_gag_2"/>
    <property type="match status" value="1"/>
</dbReference>
<reference evidence="2" key="1">
    <citation type="journal article" date="2019" name="Gigascience">
        <title>De novo genome assembly of the endangered Acer yangbiense, a plant species with extremely small populations endemic to Yunnan Province, China.</title>
        <authorList>
            <person name="Yang J."/>
            <person name="Wariss H.M."/>
            <person name="Tao L."/>
            <person name="Zhang R."/>
            <person name="Yun Q."/>
            <person name="Hollingsworth P."/>
            <person name="Dao Z."/>
            <person name="Luo G."/>
            <person name="Guo H."/>
            <person name="Ma Y."/>
            <person name="Sun W."/>
        </authorList>
    </citation>
    <scope>NUCLEOTIDE SEQUENCE [LARGE SCALE GENOMIC DNA]</scope>
    <source>
        <strain evidence="2">cv. Malutang</strain>
    </source>
</reference>
<organism evidence="1 2">
    <name type="scientific">Acer yangbiense</name>
    <dbReference type="NCBI Taxonomy" id="1000413"/>
    <lineage>
        <taxon>Eukaryota</taxon>
        <taxon>Viridiplantae</taxon>
        <taxon>Streptophyta</taxon>
        <taxon>Embryophyta</taxon>
        <taxon>Tracheophyta</taxon>
        <taxon>Spermatophyta</taxon>
        <taxon>Magnoliopsida</taxon>
        <taxon>eudicotyledons</taxon>
        <taxon>Gunneridae</taxon>
        <taxon>Pentapetalae</taxon>
        <taxon>rosids</taxon>
        <taxon>malvids</taxon>
        <taxon>Sapindales</taxon>
        <taxon>Sapindaceae</taxon>
        <taxon>Hippocastanoideae</taxon>
        <taxon>Acereae</taxon>
        <taxon>Acer</taxon>
    </lineage>
</organism>
<dbReference type="AlphaFoldDB" id="A0A5C7HUI3"/>